<dbReference type="Proteomes" id="UP000705823">
    <property type="component" value="Unassembled WGS sequence"/>
</dbReference>
<feature type="domain" description="Glycosyl transferase family 1" evidence="2">
    <location>
        <begin position="183"/>
        <end position="339"/>
    </location>
</feature>
<evidence type="ECO:0000313" key="4">
    <source>
        <dbReference type="EMBL" id="TQQ83366.1"/>
    </source>
</evidence>
<accession>A0A8J8TDB9</accession>
<reference evidence="4" key="1">
    <citation type="submission" date="2019-02" db="EMBL/GenBank/DDBJ databases">
        <title>Halonotius sp. a new haloarchaeum isolated from saline soil.</title>
        <authorList>
            <person name="Duran-Viseras A."/>
            <person name="Sanchez-Porro C."/>
            <person name="Ventosa A."/>
        </authorList>
    </citation>
    <scope>NUCLEOTIDE SEQUENCE</scope>
    <source>
        <strain evidence="4">F15B</strain>
    </source>
</reference>
<dbReference type="FunFam" id="3.40.50.2000:FF:000119">
    <property type="entry name" value="Glycosyl transferase group 1"/>
    <property type="match status" value="1"/>
</dbReference>
<protein>
    <submittedName>
        <fullName evidence="4">Glycosyltransferase family 1 protein</fullName>
    </submittedName>
</protein>
<name>A0A8J8TDB9_9EURY</name>
<evidence type="ECO:0000259" key="2">
    <source>
        <dbReference type="Pfam" id="PF00534"/>
    </source>
</evidence>
<keyword evidence="1" id="KW-0808">Transferase</keyword>
<dbReference type="InterPro" id="IPR001296">
    <property type="entry name" value="Glyco_trans_1"/>
</dbReference>
<dbReference type="SUPFAM" id="SSF53756">
    <property type="entry name" value="UDP-Glycosyltransferase/glycogen phosphorylase"/>
    <property type="match status" value="1"/>
</dbReference>
<dbReference type="GO" id="GO:0016757">
    <property type="term" value="F:glycosyltransferase activity"/>
    <property type="evidence" value="ECO:0007669"/>
    <property type="project" value="InterPro"/>
</dbReference>
<proteinExistence type="predicted"/>
<dbReference type="Gene3D" id="3.40.50.2000">
    <property type="entry name" value="Glycogen Phosphorylase B"/>
    <property type="match status" value="2"/>
</dbReference>
<organism evidence="4 5">
    <name type="scientific">Halonotius terrestris</name>
    <dbReference type="NCBI Taxonomy" id="2487750"/>
    <lineage>
        <taxon>Archaea</taxon>
        <taxon>Methanobacteriati</taxon>
        <taxon>Methanobacteriota</taxon>
        <taxon>Stenosarchaea group</taxon>
        <taxon>Halobacteria</taxon>
        <taxon>Halobacteriales</taxon>
        <taxon>Haloferacaceae</taxon>
        <taxon>Halonotius</taxon>
    </lineage>
</organism>
<dbReference type="AlphaFoldDB" id="A0A8J8TDB9"/>
<sequence length="364" mass="40755">MTVRIGVNARTFTEAQPGGAVQAAMKLTRTIHERRSVELLLFGHESIRTDFPDIPVVSNYYFRPTQSFGVAWERTVLPWLAKHHDIDVLFCPNGNSPLTPQPYPVVTCIHDVNALNGFTNGLHSLYRKATVPIVARISDHIVTVSSFSKSEIVDKLDVQSDTVSVVYNGVDDFYYGSDNYSTIDVPKRYILYVGSVNYRKNISRAIEAFTRFANDSAAEYKFVLVGPRNKSIFNKLNISEDDRIVSLGFLSQPELKFVYTNAAVLLYPSLYEGFGLPPLEAMACGTPVIVSNTTSFPEIIGDAGEQVDPHDVDSIASGIDAVLSDSHYRQQLIERGRNRSFRFKWNRSAEQLLDVIENTTSEKQ</sequence>
<dbReference type="EMBL" id="RKLU01000001">
    <property type="protein sequence ID" value="TQQ83366.1"/>
    <property type="molecule type" value="Genomic_DNA"/>
</dbReference>
<dbReference type="Pfam" id="PF00534">
    <property type="entry name" value="Glycos_transf_1"/>
    <property type="match status" value="1"/>
</dbReference>
<evidence type="ECO:0000259" key="3">
    <source>
        <dbReference type="Pfam" id="PF13439"/>
    </source>
</evidence>
<keyword evidence="5" id="KW-1185">Reference proteome</keyword>
<dbReference type="PANTHER" id="PTHR46401:SF2">
    <property type="entry name" value="GLYCOSYLTRANSFERASE WBBK-RELATED"/>
    <property type="match status" value="1"/>
</dbReference>
<feature type="domain" description="Glycosyltransferase subfamily 4-like N-terminal" evidence="3">
    <location>
        <begin position="18"/>
        <end position="171"/>
    </location>
</feature>
<dbReference type="CDD" id="cd03809">
    <property type="entry name" value="GT4_MtfB-like"/>
    <property type="match status" value="1"/>
</dbReference>
<evidence type="ECO:0000256" key="1">
    <source>
        <dbReference type="ARBA" id="ARBA00022679"/>
    </source>
</evidence>
<evidence type="ECO:0000313" key="5">
    <source>
        <dbReference type="Proteomes" id="UP000705823"/>
    </source>
</evidence>
<gene>
    <name evidence="4" type="ORF">EGH24_00770</name>
</gene>
<dbReference type="PANTHER" id="PTHR46401">
    <property type="entry name" value="GLYCOSYLTRANSFERASE WBBK-RELATED"/>
    <property type="match status" value="1"/>
</dbReference>
<dbReference type="OrthoDB" id="131038at2157"/>
<dbReference type="InterPro" id="IPR028098">
    <property type="entry name" value="Glyco_trans_4-like_N"/>
</dbReference>
<dbReference type="Pfam" id="PF13439">
    <property type="entry name" value="Glyco_transf_4"/>
    <property type="match status" value="1"/>
</dbReference>
<dbReference type="RefSeq" id="WP_142978272.1">
    <property type="nucleotide sequence ID" value="NZ_RKLU01000001.1"/>
</dbReference>
<comment type="caution">
    <text evidence="4">The sequence shown here is derived from an EMBL/GenBank/DDBJ whole genome shotgun (WGS) entry which is preliminary data.</text>
</comment>